<accession>A0A090D2K3</accession>
<evidence type="ECO:0000313" key="1">
    <source>
        <dbReference type="EMBL" id="CDR34705.1"/>
    </source>
</evidence>
<proteinExistence type="predicted"/>
<name>A0A090D2K3_9BACT</name>
<dbReference type="STRING" id="1437425.CSEC_1898"/>
<dbReference type="EMBL" id="CCEJ010000009">
    <property type="protein sequence ID" value="CDR34705.1"/>
    <property type="molecule type" value="Genomic_DNA"/>
</dbReference>
<gene>
    <name evidence="1" type="ORF">CSEC_1898</name>
</gene>
<reference evidence="1" key="1">
    <citation type="submission" date="2013-12" db="EMBL/GenBank/DDBJ databases">
        <authorList>
            <person name="Linke B."/>
        </authorList>
    </citation>
    <scope>NUCLEOTIDE SEQUENCE [LARGE SCALE GENOMIC DNA]</scope>
    <source>
        <strain evidence="1">CRIB-18</strain>
    </source>
</reference>
<evidence type="ECO:0000313" key="2">
    <source>
        <dbReference type="Proteomes" id="UP000031552"/>
    </source>
</evidence>
<keyword evidence="2" id="KW-1185">Reference proteome</keyword>
<reference evidence="1" key="2">
    <citation type="submission" date="2014-09" db="EMBL/GenBank/DDBJ databases">
        <title>Criblamydia sequanensis harbors a mega-plasmid encoding arsenite resistance.</title>
        <authorList>
            <person name="Bertelli C."/>
            <person name="Goesmann A."/>
            <person name="Greub G."/>
        </authorList>
    </citation>
    <scope>NUCLEOTIDE SEQUENCE [LARGE SCALE GENOMIC DNA]</scope>
    <source>
        <strain evidence="1">CRIB-18</strain>
    </source>
</reference>
<sequence>MKVYFYFLRKVLCFITIVLTYNLNCLEFMQDPEFNEIFNKSMDEYYDLMVE</sequence>
<organism evidence="1 2">
    <name type="scientific">Candidatus Criblamydia sequanensis CRIB-18</name>
    <dbReference type="NCBI Taxonomy" id="1437425"/>
    <lineage>
        <taxon>Bacteria</taxon>
        <taxon>Pseudomonadati</taxon>
        <taxon>Chlamydiota</taxon>
        <taxon>Chlamydiia</taxon>
        <taxon>Parachlamydiales</taxon>
        <taxon>Candidatus Criblamydiaceae</taxon>
        <taxon>Candidatus Criblamydia</taxon>
    </lineage>
</organism>
<dbReference type="AlphaFoldDB" id="A0A090D2K3"/>
<comment type="caution">
    <text evidence="1">The sequence shown here is derived from an EMBL/GenBank/DDBJ whole genome shotgun (WGS) entry which is preliminary data.</text>
</comment>
<dbReference type="Proteomes" id="UP000031552">
    <property type="component" value="Unassembled WGS sequence"/>
</dbReference>
<protein>
    <submittedName>
        <fullName evidence="1">Uncharacterized protein</fullName>
    </submittedName>
</protein>